<dbReference type="InterPro" id="IPR001163">
    <property type="entry name" value="Sm_dom_euk/arc"/>
</dbReference>
<dbReference type="PANTHER" id="PTHR11021">
    <property type="entry name" value="SMALL NUCLEAR RIBONUCLEOPROTEIN F SNRNP-F"/>
    <property type="match status" value="1"/>
</dbReference>
<evidence type="ECO:0000256" key="1">
    <source>
        <dbReference type="ARBA" id="ARBA00004123"/>
    </source>
</evidence>
<keyword evidence="16" id="KW-1185">Reference proteome</keyword>
<dbReference type="Proteomes" id="UP000094336">
    <property type="component" value="Unassembled WGS sequence"/>
</dbReference>
<evidence type="ECO:0000259" key="14">
    <source>
        <dbReference type="PROSITE" id="PS52002"/>
    </source>
</evidence>
<dbReference type="GO" id="GO:0000932">
    <property type="term" value="C:P-body"/>
    <property type="evidence" value="ECO:0007669"/>
    <property type="project" value="TreeGrafter"/>
</dbReference>
<sequence>MNLRVGSPLISYLIAAYVPGQTGKSLKEKRFSGYGRSANFLSGITNSAVVVKLHSGITYKGTLQSIDGYMNIVLEGRDVQECVGKDSKVVNSFKNDVFIRGNNVLYIGID</sequence>
<evidence type="ECO:0000256" key="2">
    <source>
        <dbReference type="ARBA" id="ARBA00004496"/>
    </source>
</evidence>
<accession>A0A1E3QPG0</accession>
<dbReference type="GO" id="GO:0005730">
    <property type="term" value="C:nucleolus"/>
    <property type="evidence" value="ECO:0007669"/>
    <property type="project" value="TreeGrafter"/>
</dbReference>
<dbReference type="PROSITE" id="PS52002">
    <property type="entry name" value="SM"/>
    <property type="match status" value="1"/>
</dbReference>
<evidence type="ECO:0000256" key="11">
    <source>
        <dbReference type="ARBA" id="ARBA00023242"/>
    </source>
</evidence>
<dbReference type="GO" id="GO:0005688">
    <property type="term" value="C:U6 snRNP"/>
    <property type="evidence" value="ECO:0007669"/>
    <property type="project" value="TreeGrafter"/>
</dbReference>
<evidence type="ECO:0000256" key="3">
    <source>
        <dbReference type="ARBA" id="ARBA00007927"/>
    </source>
</evidence>
<dbReference type="GO" id="GO:0005681">
    <property type="term" value="C:spliceosomal complex"/>
    <property type="evidence" value="ECO:0007669"/>
    <property type="project" value="UniProtKB-KW"/>
</dbReference>
<dbReference type="GO" id="GO:0046540">
    <property type="term" value="C:U4/U6 x U5 tri-snRNP complex"/>
    <property type="evidence" value="ECO:0007669"/>
    <property type="project" value="TreeGrafter"/>
</dbReference>
<keyword evidence="6 13" id="KW-0507">mRNA processing</keyword>
<keyword evidence="10 13" id="KW-0508">mRNA splicing</keyword>
<reference evidence="16" key="1">
    <citation type="submission" date="2016-05" db="EMBL/GenBank/DDBJ databases">
        <title>Comparative genomics of biotechnologically important yeasts.</title>
        <authorList>
            <consortium name="DOE Joint Genome Institute"/>
            <person name="Riley R."/>
            <person name="Haridas S."/>
            <person name="Wolfe K.H."/>
            <person name="Lopes M.R."/>
            <person name="Hittinger C.T."/>
            <person name="Goker M."/>
            <person name="Salamov A."/>
            <person name="Wisecaver J."/>
            <person name="Long T.M."/>
            <person name="Aerts A.L."/>
            <person name="Barry K."/>
            <person name="Choi C."/>
            <person name="Clum A."/>
            <person name="Coughlan A.Y."/>
            <person name="Deshpande S."/>
            <person name="Douglass A.P."/>
            <person name="Hanson S.J."/>
            <person name="Klenk H.-P."/>
            <person name="Labutti K."/>
            <person name="Lapidus A."/>
            <person name="Lindquist E."/>
            <person name="Lipzen A."/>
            <person name="Meier-Kolthoff J.P."/>
            <person name="Ohm R.A."/>
            <person name="Otillar R.P."/>
            <person name="Pangilinan J."/>
            <person name="Peng Y."/>
            <person name="Rokas A."/>
            <person name="Rosa C.A."/>
            <person name="Scheuner C."/>
            <person name="Sibirny A.A."/>
            <person name="Slot J.C."/>
            <person name="Stielow J.B."/>
            <person name="Sun H."/>
            <person name="Kurtzman C.P."/>
            <person name="Blackwell M."/>
            <person name="Grigoriev I.V."/>
            <person name="Jeffries T.W."/>
        </authorList>
    </citation>
    <scope>NUCLEOTIDE SEQUENCE [LARGE SCALE GENOMIC DNA]</scope>
    <source>
        <strain evidence="16">NRRL Y-12698</strain>
    </source>
</reference>
<dbReference type="GO" id="GO:0000398">
    <property type="term" value="P:mRNA splicing, via spliceosome"/>
    <property type="evidence" value="ECO:0007669"/>
    <property type="project" value="InterPro"/>
</dbReference>
<keyword evidence="9 13" id="KW-0694">RNA-binding</keyword>
<dbReference type="GO" id="GO:0005732">
    <property type="term" value="C:sno(s)RNA-containing ribonucleoprotein complex"/>
    <property type="evidence" value="ECO:0007669"/>
    <property type="project" value="TreeGrafter"/>
</dbReference>
<comment type="similarity">
    <text evidence="3 13">Belongs to the snRNP Sm proteins family. SmF/LSm6 subfamily.</text>
</comment>
<keyword evidence="12 13" id="KW-0687">Ribonucleoprotein</keyword>
<proteinExistence type="inferred from homology"/>
<dbReference type="OrthoDB" id="268799at2759"/>
<dbReference type="GO" id="GO:0008033">
    <property type="term" value="P:tRNA processing"/>
    <property type="evidence" value="ECO:0007669"/>
    <property type="project" value="UniProtKB-KW"/>
</dbReference>
<keyword evidence="7" id="KW-0819">tRNA processing</keyword>
<dbReference type="GO" id="GO:0003723">
    <property type="term" value="F:RNA binding"/>
    <property type="evidence" value="ECO:0007669"/>
    <property type="project" value="UniProtKB-UniRule"/>
</dbReference>
<evidence type="ECO:0000256" key="12">
    <source>
        <dbReference type="ARBA" id="ARBA00023274"/>
    </source>
</evidence>
<keyword evidence="5" id="KW-0698">rRNA processing</keyword>
<dbReference type="InterPro" id="IPR010920">
    <property type="entry name" value="LSM_dom_sf"/>
</dbReference>
<evidence type="ECO:0000313" key="15">
    <source>
        <dbReference type="EMBL" id="ODQ78952.1"/>
    </source>
</evidence>
<evidence type="ECO:0000256" key="6">
    <source>
        <dbReference type="ARBA" id="ARBA00022664"/>
    </source>
</evidence>
<organism evidence="15 16">
    <name type="scientific">Babjeviella inositovora NRRL Y-12698</name>
    <dbReference type="NCBI Taxonomy" id="984486"/>
    <lineage>
        <taxon>Eukaryota</taxon>
        <taxon>Fungi</taxon>
        <taxon>Dikarya</taxon>
        <taxon>Ascomycota</taxon>
        <taxon>Saccharomycotina</taxon>
        <taxon>Pichiomycetes</taxon>
        <taxon>Serinales incertae sedis</taxon>
        <taxon>Babjeviella</taxon>
    </lineage>
</organism>
<dbReference type="GO" id="GO:0030490">
    <property type="term" value="P:maturation of SSU-rRNA"/>
    <property type="evidence" value="ECO:0007669"/>
    <property type="project" value="TreeGrafter"/>
</dbReference>
<dbReference type="EMBL" id="KV454433">
    <property type="protein sequence ID" value="ODQ78952.1"/>
    <property type="molecule type" value="Genomic_DNA"/>
</dbReference>
<feature type="domain" description="Sm" evidence="14">
    <location>
        <begin position="36"/>
        <end position="110"/>
    </location>
</feature>
<keyword evidence="4" id="KW-0963">Cytoplasm</keyword>
<name>A0A1E3QPG0_9ASCO</name>
<keyword evidence="8 13" id="KW-0747">Spliceosome</keyword>
<keyword evidence="11 13" id="KW-0539">Nucleus</keyword>
<evidence type="ECO:0000256" key="9">
    <source>
        <dbReference type="ARBA" id="ARBA00022884"/>
    </source>
</evidence>
<evidence type="ECO:0000256" key="5">
    <source>
        <dbReference type="ARBA" id="ARBA00022552"/>
    </source>
</evidence>
<evidence type="ECO:0000256" key="7">
    <source>
        <dbReference type="ARBA" id="ARBA00022694"/>
    </source>
</evidence>
<dbReference type="SUPFAM" id="SSF50182">
    <property type="entry name" value="Sm-like ribonucleoproteins"/>
    <property type="match status" value="1"/>
</dbReference>
<protein>
    <recommendedName>
        <fullName evidence="14">Sm domain-containing protein</fullName>
    </recommendedName>
</protein>
<evidence type="ECO:0000313" key="16">
    <source>
        <dbReference type="Proteomes" id="UP000094336"/>
    </source>
</evidence>
<dbReference type="GeneID" id="30144981"/>
<evidence type="ECO:0000256" key="8">
    <source>
        <dbReference type="ARBA" id="ARBA00022728"/>
    </source>
</evidence>
<dbReference type="InterPro" id="IPR047575">
    <property type="entry name" value="Sm"/>
</dbReference>
<gene>
    <name evidence="15" type="ORF">BABINDRAFT_13976</name>
</gene>
<dbReference type="Pfam" id="PF01423">
    <property type="entry name" value="LSM"/>
    <property type="match status" value="1"/>
</dbReference>
<evidence type="ECO:0000256" key="13">
    <source>
        <dbReference type="PIRNR" id="PIRNR006609"/>
    </source>
</evidence>
<dbReference type="RefSeq" id="XP_018984280.1">
    <property type="nucleotide sequence ID" value="XM_019127128.1"/>
</dbReference>
<dbReference type="STRING" id="984486.A0A1E3QPG0"/>
<dbReference type="PANTHER" id="PTHR11021:SF1">
    <property type="entry name" value="U6 SNRNA-ASSOCIATED SM-LIKE PROTEIN LSM6"/>
    <property type="match status" value="1"/>
</dbReference>
<evidence type="ECO:0000256" key="4">
    <source>
        <dbReference type="ARBA" id="ARBA00022490"/>
    </source>
</evidence>
<dbReference type="InterPro" id="IPR016487">
    <property type="entry name" value="Lsm6/sSmF"/>
</dbReference>
<evidence type="ECO:0000256" key="10">
    <source>
        <dbReference type="ARBA" id="ARBA00023187"/>
    </source>
</evidence>
<dbReference type="SMART" id="SM00651">
    <property type="entry name" value="Sm"/>
    <property type="match status" value="1"/>
</dbReference>
<comment type="subcellular location">
    <subcellularLocation>
        <location evidence="2">Cytoplasm</location>
    </subcellularLocation>
    <subcellularLocation>
        <location evidence="1 13">Nucleus</location>
    </subcellularLocation>
</comment>
<dbReference type="Gene3D" id="2.30.30.100">
    <property type="match status" value="1"/>
</dbReference>
<dbReference type="AlphaFoldDB" id="A0A1E3QPG0"/>